<feature type="compositionally biased region" description="Basic and acidic residues" evidence="1">
    <location>
        <begin position="1200"/>
        <end position="1209"/>
    </location>
</feature>
<feature type="region of interest" description="Disordered" evidence="1">
    <location>
        <begin position="750"/>
        <end position="802"/>
    </location>
</feature>
<feature type="compositionally biased region" description="Basic residues" evidence="1">
    <location>
        <begin position="942"/>
        <end position="952"/>
    </location>
</feature>
<feature type="compositionally biased region" description="Low complexity" evidence="1">
    <location>
        <begin position="758"/>
        <end position="768"/>
    </location>
</feature>
<feature type="compositionally biased region" description="Basic and acidic residues" evidence="1">
    <location>
        <begin position="30"/>
        <end position="52"/>
    </location>
</feature>
<sequence>VAVISPVLSSSSSSSPESASTAPVSSSSPNERRREEEGEARGARDRSTRQHVLDQTGASNERRRPQGSAGENRSGVCTAVRSSSCFVRPSDRDLLSLKRRSRGGYCHLGEDESSVCENESHLSRSSTGSAPRSSSSSPSCPSVRANRAQQTYFQAITSVSTLPLRTARPQQPFSLNSEKKQDTSQERQGREDGEREEDKGGEEEEEFVKNPSNHLLSSSSSSSSPSHIPLGTPNPSRSFSLPPPSSSSSSLSSSPASSASSTPAITCCQYTTPPESLVGCMGRVTMRGVTRLSLMCFNPVENRLLDELSLPDTTDLEVYGLHFDEQESVMAYMRSRHRPSIPPPPPPASVSHAQQSPSTSSPPLLPARCSSSSSPSSPSLSPNLPHGEGQSRGERTGSVSGRRGVSRGTSCSSSSQRGSEEEMFDCKRRQSVSLGISSTLSSALRITGGLILGEKDKEEDKGKDERILSSHSQPSFSSSSSSHKGNHAVTSCHTSVPSGHRDGACDRPDTSQTLPGCRKQEEIDLNLLKKGRTNEKQKETTSSTLLSSSTSSSSSSPSFSSSASSSSFPSSTSSSSSSSSPSSSPPPPCFLHPSHSYPRRYRRSLCLLQPLSLSLPSLKTLCIKNHDFDMLEISLLSSFFSSKVSSLQLQAHILKFTPQTDRLVSVLQQHERSASRITSLLLSMRVDSPFQVQSSNNLLRLLQLLPGLQEARVQLNRHTPSVLVWSGRQKGVVGVAEQDLINAKIQAIKRSATPPNQSSSSTAISIHTTGGGGSSFGRSNGAKGGERDEEEEEEPGMSLCRRSRALERRVKEEEEGRVKGWRNMRRKEEDSEDTKSQKRRIGDRRRRDEGGEEKSKTLAESFCSIKRDEKTEEEEGHSACEREREKGDACCEVCENEEEKKKEKETEEMINVNSRSPERDPKKTGNGHPSANRVDLFMFQREKRKGGRRRRGGGGEEREDQEEEVDRCREQGVAAFLPLRRRSAPLGREIEKVVENERKDVKKSSLFYSRRERCDALREKWTRLERSSSVRTPARSSTSFAACMSDISSYATKPSTSPTSTVFMRSSLQEERCLEREKECNRKPFSSACNQEKTTRDEGEEGLTTRPKEGPRRSEGGEGARRGAGRLPVFQGRRPNVRRRFSEGTVFELVKAQQEEEEEKGKEEESHRMVCESCVAASSPSSSTYQGGLWERTGACEVGGTREGRERRLNQRRVSSSSSCCPCSLGGGGRSRGEEDEERDSSSGLHHHLRRRSHLLVEKQRKSIHVISVERRACSSPLGCCYWDGQSNVNERDAEEEKEEEEEETELRGEDQQEQEKKTTTDLTSLASASSTSSSCILSSPKILLPPVLTSKQTSWTSSPSSLSSSHLHSPSSSPSICLKRPSSLSLSSSNSRAQAPPSPTSPISSKLLAKSSSSSFTGCPIKTSSSPPPPPPRGRGKYERERPCTEIGGRSDRISTSQADGMPSEFGRYRRSSESPAPVAFSPSPCGREGLGGMGQGGGGGQGGLAASASQSGGILGGARHAESVVSSSSSSSCGGGIGAAAGGGGESGGLHKSWLEEVALLHVTLEGCGFSFLCMQEEEGNHSSSSSSSRVSALQSTTLVYKRDVV</sequence>
<dbReference type="VEuPathDB" id="ToxoDB:CSUI_007729"/>
<feature type="non-terminal residue" evidence="2">
    <location>
        <position position="1"/>
    </location>
</feature>
<feature type="compositionally biased region" description="Low complexity" evidence="1">
    <location>
        <begin position="123"/>
        <end position="144"/>
    </location>
</feature>
<feature type="region of interest" description="Disordered" evidence="1">
    <location>
        <begin position="1"/>
        <end position="77"/>
    </location>
</feature>
<gene>
    <name evidence="2" type="ORF">CSUI_007729</name>
</gene>
<feature type="compositionally biased region" description="Low complexity" evidence="1">
    <location>
        <begin position="210"/>
        <end position="227"/>
    </location>
</feature>
<feature type="compositionally biased region" description="Polar residues" evidence="1">
    <location>
        <begin position="159"/>
        <end position="176"/>
    </location>
</feature>
<keyword evidence="3" id="KW-1185">Reference proteome</keyword>
<protein>
    <submittedName>
        <fullName evidence="2">F-box domain-containing</fullName>
    </submittedName>
</protein>
<feature type="compositionally biased region" description="Basic and acidic residues" evidence="1">
    <location>
        <begin position="865"/>
        <end position="889"/>
    </location>
</feature>
<feature type="compositionally biased region" description="Basic and acidic residues" evidence="1">
    <location>
        <begin position="1106"/>
        <end position="1121"/>
    </location>
</feature>
<dbReference type="EMBL" id="MIGC01004143">
    <property type="protein sequence ID" value="PHJ18438.1"/>
    <property type="molecule type" value="Genomic_DNA"/>
</dbReference>
<feature type="region of interest" description="Disordered" evidence="1">
    <location>
        <begin position="98"/>
        <end position="146"/>
    </location>
</feature>
<dbReference type="RefSeq" id="XP_067920145.1">
    <property type="nucleotide sequence ID" value="XM_068067873.1"/>
</dbReference>
<name>A0A2C6KP97_9APIC</name>
<feature type="compositionally biased region" description="Low complexity" evidence="1">
    <location>
        <begin position="1383"/>
        <end position="1392"/>
    </location>
</feature>
<feature type="compositionally biased region" description="Basic and acidic residues" evidence="1">
    <location>
        <begin position="177"/>
        <end position="198"/>
    </location>
</feature>
<feature type="region of interest" description="Disordered" evidence="1">
    <location>
        <begin position="455"/>
        <end position="588"/>
    </location>
</feature>
<feature type="compositionally biased region" description="Basic and acidic residues" evidence="1">
    <location>
        <begin position="1437"/>
        <end position="1454"/>
    </location>
</feature>
<feature type="region of interest" description="Disordered" evidence="1">
    <location>
        <begin position="334"/>
        <end position="426"/>
    </location>
</feature>
<feature type="compositionally biased region" description="Basic and acidic residues" evidence="1">
    <location>
        <begin position="1306"/>
        <end position="1320"/>
    </location>
</feature>
<feature type="compositionally biased region" description="Low complexity" evidence="1">
    <location>
        <begin position="1"/>
        <end position="29"/>
    </location>
</feature>
<accession>A0A2C6KP97</accession>
<proteinExistence type="predicted"/>
<feature type="compositionally biased region" description="Basic and acidic residues" evidence="1">
    <location>
        <begin position="455"/>
        <end position="468"/>
    </location>
</feature>
<feature type="region of interest" description="Disordered" evidence="1">
    <location>
        <begin position="1089"/>
        <end position="1129"/>
    </location>
</feature>
<feature type="compositionally biased region" description="Basic and acidic residues" evidence="1">
    <location>
        <begin position="898"/>
        <end position="907"/>
    </location>
</feature>
<feature type="region of interest" description="Disordered" evidence="1">
    <location>
        <begin position="1291"/>
        <end position="1337"/>
    </location>
</feature>
<feature type="compositionally biased region" description="Basic residues" evidence="1">
    <location>
        <begin position="1245"/>
        <end position="1254"/>
    </location>
</feature>
<feature type="compositionally biased region" description="Basic and acidic residues" evidence="1">
    <location>
        <begin position="845"/>
        <end position="857"/>
    </location>
</feature>
<dbReference type="GeneID" id="94431084"/>
<evidence type="ECO:0000313" key="3">
    <source>
        <dbReference type="Proteomes" id="UP000221165"/>
    </source>
</evidence>
<feature type="compositionally biased region" description="Gly residues" evidence="1">
    <location>
        <begin position="1490"/>
        <end position="1505"/>
    </location>
</feature>
<feature type="region of interest" description="Disordered" evidence="1">
    <location>
        <begin position="824"/>
        <end position="967"/>
    </location>
</feature>
<feature type="compositionally biased region" description="Low complexity" evidence="1">
    <location>
        <begin position="1405"/>
        <end position="1416"/>
    </location>
</feature>
<feature type="compositionally biased region" description="Low complexity" evidence="1">
    <location>
        <begin position="349"/>
        <end position="385"/>
    </location>
</feature>
<dbReference type="Proteomes" id="UP000221165">
    <property type="component" value="Unassembled WGS sequence"/>
</dbReference>
<feature type="region of interest" description="Disordered" evidence="1">
    <location>
        <begin position="1350"/>
        <end position="1515"/>
    </location>
</feature>
<feature type="compositionally biased region" description="Low complexity" evidence="1">
    <location>
        <begin position="1321"/>
        <end position="1337"/>
    </location>
</feature>
<feature type="compositionally biased region" description="Low complexity" evidence="1">
    <location>
        <begin position="235"/>
        <end position="261"/>
    </location>
</feature>
<dbReference type="OrthoDB" id="10462828at2759"/>
<organism evidence="2 3">
    <name type="scientific">Cystoisospora suis</name>
    <dbReference type="NCBI Taxonomy" id="483139"/>
    <lineage>
        <taxon>Eukaryota</taxon>
        <taxon>Sar</taxon>
        <taxon>Alveolata</taxon>
        <taxon>Apicomplexa</taxon>
        <taxon>Conoidasida</taxon>
        <taxon>Coccidia</taxon>
        <taxon>Eucoccidiorida</taxon>
        <taxon>Eimeriorina</taxon>
        <taxon>Sarcocystidae</taxon>
        <taxon>Cystoisospora</taxon>
    </lineage>
</organism>
<evidence type="ECO:0000256" key="1">
    <source>
        <dbReference type="SAM" id="MobiDB-lite"/>
    </source>
</evidence>
<feature type="region of interest" description="Disordered" evidence="1">
    <location>
        <begin position="1200"/>
        <end position="1254"/>
    </location>
</feature>
<feature type="region of interest" description="Disordered" evidence="1">
    <location>
        <begin position="159"/>
        <end position="263"/>
    </location>
</feature>
<feature type="compositionally biased region" description="Low complexity" evidence="1">
    <location>
        <begin position="396"/>
        <end position="417"/>
    </location>
</feature>
<comment type="caution">
    <text evidence="2">The sequence shown here is derived from an EMBL/GenBank/DDBJ whole genome shotgun (WGS) entry which is preliminary data.</text>
</comment>
<feature type="compositionally biased region" description="Basic and acidic residues" evidence="1">
    <location>
        <begin position="826"/>
        <end position="836"/>
    </location>
</feature>
<feature type="compositionally biased region" description="Acidic residues" evidence="1">
    <location>
        <begin position="1293"/>
        <end position="1305"/>
    </location>
</feature>
<feature type="compositionally biased region" description="Low complexity" evidence="1">
    <location>
        <begin position="540"/>
        <end position="582"/>
    </location>
</feature>
<reference evidence="2 3" key="1">
    <citation type="journal article" date="2017" name="Int. J. Parasitol.">
        <title>The genome of the protozoan parasite Cystoisospora suis and a reverse vaccinology approach to identify vaccine candidates.</title>
        <authorList>
            <person name="Palmieri N."/>
            <person name="Shrestha A."/>
            <person name="Ruttkowski B."/>
            <person name="Beck T."/>
            <person name="Vogl C."/>
            <person name="Tomley F."/>
            <person name="Blake D.P."/>
            <person name="Joachim A."/>
        </authorList>
    </citation>
    <scope>NUCLEOTIDE SEQUENCE [LARGE SCALE GENOMIC DNA]</scope>
    <source>
        <strain evidence="2 3">Wien I</strain>
    </source>
</reference>
<feature type="compositionally biased region" description="Low complexity" evidence="1">
    <location>
        <begin position="1358"/>
        <end position="1376"/>
    </location>
</feature>
<feature type="compositionally biased region" description="Basic and acidic residues" evidence="1">
    <location>
        <begin position="499"/>
        <end position="509"/>
    </location>
</feature>
<feature type="compositionally biased region" description="Low complexity" evidence="1">
    <location>
        <begin position="469"/>
        <end position="482"/>
    </location>
</feature>
<evidence type="ECO:0000313" key="2">
    <source>
        <dbReference type="EMBL" id="PHJ18438.1"/>
    </source>
</evidence>
<feature type="compositionally biased region" description="Polar residues" evidence="1">
    <location>
        <begin position="488"/>
        <end position="497"/>
    </location>
</feature>